<reference evidence="2" key="1">
    <citation type="journal article" date="2014" name="Int. J. Syst. Evol. Microbiol.">
        <title>Complete genome sequence of Corynebacterium casei LMG S-19264T (=DSM 44701T), isolated from a smear-ripened cheese.</title>
        <authorList>
            <consortium name="US DOE Joint Genome Institute (JGI-PGF)"/>
            <person name="Walter F."/>
            <person name="Albersmeier A."/>
            <person name="Kalinowski J."/>
            <person name="Ruckert C."/>
        </authorList>
    </citation>
    <scope>NUCLEOTIDE SEQUENCE</scope>
    <source>
        <strain evidence="2">JCM 3302</strain>
    </source>
</reference>
<dbReference type="SUPFAM" id="SSF51126">
    <property type="entry name" value="Pectin lyase-like"/>
    <property type="match status" value="1"/>
</dbReference>
<organism evidence="2 3">
    <name type="scientific">Streptomyces spiralis</name>
    <dbReference type="NCBI Taxonomy" id="66376"/>
    <lineage>
        <taxon>Bacteria</taxon>
        <taxon>Bacillati</taxon>
        <taxon>Actinomycetota</taxon>
        <taxon>Actinomycetes</taxon>
        <taxon>Kitasatosporales</taxon>
        <taxon>Streptomycetaceae</taxon>
        <taxon>Streptomyces</taxon>
    </lineage>
</organism>
<reference evidence="2" key="2">
    <citation type="submission" date="2020-09" db="EMBL/GenBank/DDBJ databases">
        <authorList>
            <person name="Sun Q."/>
            <person name="Ohkuma M."/>
        </authorList>
    </citation>
    <scope>NUCLEOTIDE SEQUENCE</scope>
    <source>
        <strain evidence="2">JCM 3302</strain>
    </source>
</reference>
<evidence type="ECO:0000313" key="2">
    <source>
        <dbReference type="EMBL" id="GHE55602.1"/>
    </source>
</evidence>
<feature type="chain" id="PRO_5037884993" description="DUF5666 domain-containing protein" evidence="1">
    <location>
        <begin position="19"/>
        <end position="94"/>
    </location>
</feature>
<proteinExistence type="predicted"/>
<keyword evidence="3" id="KW-1185">Reference proteome</keyword>
<name>A0A919DK08_9ACTN</name>
<comment type="caution">
    <text evidence="2">The sequence shown here is derived from an EMBL/GenBank/DDBJ whole genome shotgun (WGS) entry which is preliminary data.</text>
</comment>
<dbReference type="InterPro" id="IPR011050">
    <property type="entry name" value="Pectin_lyase_fold/virulence"/>
</dbReference>
<dbReference type="Gene3D" id="2.160.20.10">
    <property type="entry name" value="Single-stranded right-handed beta-helix, Pectin lyase-like"/>
    <property type="match status" value="1"/>
</dbReference>
<accession>A0A919DK08</accession>
<dbReference type="EMBL" id="BNBC01000002">
    <property type="protein sequence ID" value="GHE55602.1"/>
    <property type="molecule type" value="Genomic_DNA"/>
</dbReference>
<gene>
    <name evidence="2" type="ORF">GCM10014715_05580</name>
</gene>
<keyword evidence="1" id="KW-0732">Signal</keyword>
<dbReference type="AlphaFoldDB" id="A0A919DK08"/>
<evidence type="ECO:0000313" key="3">
    <source>
        <dbReference type="Proteomes" id="UP000641386"/>
    </source>
</evidence>
<dbReference type="InterPro" id="IPR012334">
    <property type="entry name" value="Pectin_lyas_fold"/>
</dbReference>
<feature type="signal peptide" evidence="1">
    <location>
        <begin position="1"/>
        <end position="18"/>
    </location>
</feature>
<sequence length="94" mass="8697">MASAAAVAVLALPRPAGAAESSPVGFGAVTTGGGRATAVTVSTLDAFKAAVTGSSAKVVRVSGTISLSGQVDVGSNTTVLGVGSSSGSTAAVCD</sequence>
<evidence type="ECO:0000256" key="1">
    <source>
        <dbReference type="SAM" id="SignalP"/>
    </source>
</evidence>
<protein>
    <recommendedName>
        <fullName evidence="4">DUF5666 domain-containing protein</fullName>
    </recommendedName>
</protein>
<dbReference type="Proteomes" id="UP000641386">
    <property type="component" value="Unassembled WGS sequence"/>
</dbReference>
<evidence type="ECO:0008006" key="4">
    <source>
        <dbReference type="Google" id="ProtNLM"/>
    </source>
</evidence>